<comment type="subunit">
    <text evidence="7">Homodimer.</text>
</comment>
<evidence type="ECO:0000256" key="5">
    <source>
        <dbReference type="ARBA" id="ARBA00023317"/>
    </source>
</evidence>
<comment type="similarity">
    <text evidence="7">Belongs to the class-V pyridoxal-phosphate-dependent aminotransferase family. PhnW subfamily.</text>
</comment>
<evidence type="ECO:0000256" key="4">
    <source>
        <dbReference type="ARBA" id="ARBA00022898"/>
    </source>
</evidence>
<dbReference type="InterPro" id="IPR015421">
    <property type="entry name" value="PyrdxlP-dep_Trfase_major"/>
</dbReference>
<dbReference type="Pfam" id="PF00266">
    <property type="entry name" value="Aminotran_5"/>
    <property type="match status" value="1"/>
</dbReference>
<accession>D0C8F6</accession>
<comment type="catalytic activity">
    <reaction evidence="6 7">
        <text>(2-aminoethyl)phosphonate + pyruvate = phosphonoacetaldehyde + L-alanine</text>
        <dbReference type="Rhea" id="RHEA:17021"/>
        <dbReference type="ChEBI" id="CHEBI:15361"/>
        <dbReference type="ChEBI" id="CHEBI:57418"/>
        <dbReference type="ChEBI" id="CHEBI:57972"/>
        <dbReference type="ChEBI" id="CHEBI:58383"/>
        <dbReference type="EC" id="2.6.1.37"/>
    </reaction>
</comment>
<evidence type="ECO:0000313" key="11">
    <source>
        <dbReference type="EMBL" id="EEX05271.1"/>
    </source>
</evidence>
<dbReference type="GO" id="GO:0047304">
    <property type="term" value="F:2-aminoethylphosphonate-pyruvate transaminase activity"/>
    <property type="evidence" value="ECO:0007669"/>
    <property type="project" value="UniProtKB-UniRule"/>
</dbReference>
<keyword evidence="5 7" id="KW-0670">Pyruvate</keyword>
<dbReference type="InterPro" id="IPR012703">
    <property type="entry name" value="NH2EtPonate_pyrv_transaminase"/>
</dbReference>
<keyword evidence="2 7" id="KW-0032">Aminotransferase</keyword>
<dbReference type="EMBL" id="GG704572">
    <property type="protein sequence ID" value="EEX05271.1"/>
    <property type="molecule type" value="Genomic_DNA"/>
</dbReference>
<evidence type="ECO:0000313" key="12">
    <source>
        <dbReference type="Proteomes" id="UP000005740"/>
    </source>
</evidence>
<evidence type="ECO:0000256" key="2">
    <source>
        <dbReference type="ARBA" id="ARBA00022576"/>
    </source>
</evidence>
<organism evidence="11 12">
    <name type="scientific">Acinetobacter baumannii (strain ATCC 19606 / DSM 30007 / JCM 6841 / CCUG 19606 / CIP 70.34 / NBRC 109757 / NCIMB 12457 / NCTC 12156 / 81)</name>
    <dbReference type="NCBI Taxonomy" id="575584"/>
    <lineage>
        <taxon>Bacteria</taxon>
        <taxon>Pseudomonadati</taxon>
        <taxon>Pseudomonadota</taxon>
        <taxon>Gammaproteobacteria</taxon>
        <taxon>Moraxellales</taxon>
        <taxon>Moraxellaceae</taxon>
        <taxon>Acinetobacter</taxon>
        <taxon>Acinetobacter calcoaceticus/baumannii complex</taxon>
    </lineage>
</organism>
<dbReference type="AlphaFoldDB" id="D0C8F6"/>
<evidence type="ECO:0000256" key="9">
    <source>
        <dbReference type="PIRSR" id="PIRSR000524-50"/>
    </source>
</evidence>
<feature type="domain" description="Aminotransferase class V" evidence="10">
    <location>
        <begin position="56"/>
        <end position="334"/>
    </location>
</feature>
<dbReference type="Gene3D" id="3.40.640.10">
    <property type="entry name" value="Type I PLP-dependent aspartate aminotransferase-like (Major domain)"/>
    <property type="match status" value="1"/>
</dbReference>
<feature type="binding site" evidence="8">
    <location>
        <position position="363"/>
    </location>
    <ligand>
        <name>substrate</name>
    </ligand>
</feature>
<dbReference type="PIRSF" id="PIRSF000524">
    <property type="entry name" value="SPT"/>
    <property type="match status" value="1"/>
</dbReference>
<keyword evidence="3 7" id="KW-0808">Transferase</keyword>
<comment type="function">
    <text evidence="7">Involved in phosphonate degradation.</text>
</comment>
<dbReference type="Proteomes" id="UP000005740">
    <property type="component" value="Unassembled WGS sequence"/>
</dbReference>
<dbReference type="EC" id="2.6.1.37" evidence="7"/>
<feature type="modified residue" description="N6-(pyridoxal phosphate)lysine" evidence="7 9">
    <location>
        <position position="216"/>
    </location>
</feature>
<evidence type="ECO:0000256" key="6">
    <source>
        <dbReference type="ARBA" id="ARBA00049460"/>
    </source>
</evidence>
<comment type="cofactor">
    <cofactor evidence="1 7 9">
        <name>pyridoxal 5'-phosphate</name>
        <dbReference type="ChEBI" id="CHEBI:597326"/>
    </cofactor>
</comment>
<dbReference type="SUPFAM" id="SSF53383">
    <property type="entry name" value="PLP-dependent transferases"/>
    <property type="match status" value="1"/>
</dbReference>
<dbReference type="NCBIfam" id="TIGR02326">
    <property type="entry name" value="transamin_PhnW"/>
    <property type="match status" value="1"/>
</dbReference>
<gene>
    <name evidence="7 11" type="primary">phnW</name>
    <name evidence="11" type="ORF">HMPREF0010_01036</name>
</gene>
<dbReference type="PANTHER" id="PTHR42778">
    <property type="entry name" value="2-AMINOETHYLPHOSPHONATE--PYRUVATE TRANSAMINASE"/>
    <property type="match status" value="1"/>
</dbReference>
<dbReference type="Gene3D" id="3.90.1150.10">
    <property type="entry name" value="Aspartate Aminotransferase, domain 1"/>
    <property type="match status" value="1"/>
</dbReference>
<dbReference type="InterPro" id="IPR000192">
    <property type="entry name" value="Aminotrans_V_dom"/>
</dbReference>
<reference evidence="12" key="1">
    <citation type="journal article" date="2012" name="PLoS ONE">
        <title>The success of Acinetobacter species; genetic, metabolic and virulence attributes.</title>
        <authorList>
            <person name="Peleg A.Y."/>
            <person name="de Breij A."/>
            <person name="Adams M.D."/>
            <person name="Cerqueira G.M."/>
            <person name="Mocali S."/>
            <person name="Galardini M."/>
            <person name="Nibbering P.H."/>
            <person name="Earl A.M."/>
            <person name="Ward D.V."/>
            <person name="Paterson D.L."/>
            <person name="Seifert H."/>
            <person name="Dijkshoorn L."/>
        </authorList>
    </citation>
    <scope>NUCLEOTIDE SEQUENCE [LARGE SCALE GENOMIC DNA]</scope>
    <source>
        <strain evidence="12">ATCC 19606 / DSM 30007 / JCM 6841 / CCUG 19606 / CIP 70.34 / NBRC 109757 / NCIMB 12457 / NCTC 12156 / 81</strain>
    </source>
</reference>
<sequence length="396" mass="44347">MMYIEMNAKEMSNIMNMQPQLDMDLENKYLLLTPGPLSTSATVRRAMQKDWCTWDQEYNSLVQDIRSRLVNLATSQPEKYTAVLMQGSGSFAVESVLGSAIPRDGKILIINNGAYGARMVQMARCLNIEVVELNYLETQTPDLQEIERVLEDKTISHVACVHCETTTGILNPIQDIGRLVKAAGKIWIVDAMSSFGGVPMDMAELEIDFLISSANKCIQGVPGFGFILAKRDCLEACKGLARSVSLDLYDQWNTMEQHNGKWRFTSPTHVVRAFYQALLELETEGGVAARYQRYLQNQQTLSKGMQQLGFELVLGEECPQSPIITTFLYPTAEKFSFQSFYETLKKSGYVIYPGKVTDLNCFRIGNIGEVYIQDIEGLLAAIASYCENHLNQAVTA</sequence>
<dbReference type="NCBIfam" id="TIGR03301">
    <property type="entry name" value="PhnW-AepZ"/>
    <property type="match status" value="1"/>
</dbReference>
<dbReference type="HAMAP" id="MF_01376">
    <property type="entry name" value="PhnW_aminotrans_5"/>
    <property type="match status" value="1"/>
</dbReference>
<dbReference type="PANTHER" id="PTHR42778:SF1">
    <property type="entry name" value="2-AMINOETHYLPHOSPHONATE--PYRUVATE TRANSAMINASE"/>
    <property type="match status" value="1"/>
</dbReference>
<evidence type="ECO:0000256" key="3">
    <source>
        <dbReference type="ARBA" id="ARBA00022679"/>
    </source>
</evidence>
<dbReference type="GO" id="GO:0019700">
    <property type="term" value="P:organic phosphonate catabolic process"/>
    <property type="evidence" value="ECO:0007669"/>
    <property type="project" value="UniProtKB-UniRule"/>
</dbReference>
<proteinExistence type="inferred from homology"/>
<dbReference type="InterPro" id="IPR015424">
    <property type="entry name" value="PyrdxlP-dep_Trfase"/>
</dbReference>
<dbReference type="InterPro" id="IPR024169">
    <property type="entry name" value="SP_NH2Trfase/AEP_transaminase"/>
</dbReference>
<evidence type="ECO:0000256" key="7">
    <source>
        <dbReference type="HAMAP-Rule" id="MF_01376"/>
    </source>
</evidence>
<protein>
    <recommendedName>
        <fullName evidence="7">2-aminoethylphosphonate--pyruvate transaminase</fullName>
        <ecNumber evidence="7">2.6.1.37</ecNumber>
    </recommendedName>
    <alternativeName>
        <fullName evidence="7">2-aminoethylphosphonate aminotransferase</fullName>
    </alternativeName>
    <alternativeName>
        <fullName evidence="7">AEP transaminase</fullName>
        <shortName evidence="7">AEPT</shortName>
    </alternativeName>
</protein>
<keyword evidence="4 7" id="KW-0663">Pyridoxal phosphate</keyword>
<name>D0C8F6_ACIB2</name>
<dbReference type="NCBIfam" id="NF010006">
    <property type="entry name" value="PRK13479.1"/>
    <property type="match status" value="1"/>
</dbReference>
<dbReference type="InterPro" id="IPR015422">
    <property type="entry name" value="PyrdxlP-dep_Trfase_small"/>
</dbReference>
<evidence type="ECO:0000256" key="1">
    <source>
        <dbReference type="ARBA" id="ARBA00001933"/>
    </source>
</evidence>
<evidence type="ECO:0000259" key="10">
    <source>
        <dbReference type="Pfam" id="PF00266"/>
    </source>
</evidence>
<evidence type="ECO:0000256" key="8">
    <source>
        <dbReference type="PIRSR" id="PIRSR000524-1"/>
    </source>
</evidence>